<comment type="caution">
    <text evidence="2">The sequence shown here is derived from an EMBL/GenBank/DDBJ whole genome shotgun (WGS) entry which is preliminary data.</text>
</comment>
<accession>A0A6B0T4T1</accession>
<keyword evidence="1" id="KW-1133">Transmembrane helix</keyword>
<feature type="transmembrane region" description="Helical" evidence="1">
    <location>
        <begin position="204"/>
        <end position="222"/>
    </location>
</feature>
<dbReference type="EMBL" id="WUUT01000001">
    <property type="protein sequence ID" value="MXR50302.1"/>
    <property type="molecule type" value="Genomic_DNA"/>
</dbReference>
<name>A0A6B0T4T1_9EURY</name>
<sequence length="379" mass="41185">MSTNRIEYWTRHYGPQLWTVVLVNALLGVQLLAAVVYGAVFGTSLLSLHVFVIPFIWTTVSVVTVWHTDHVSRGWRPTLFAGAVAVGYLSLFLWLSGTVGFTPSQVDPLTGSLGFGVEVGRSLGWGPVVYYSGEWIGARIIPYQIVGYLALSYLVYIAVLDVTRSASAGTLGLILCPGCAAAALIPAFGGIAGLSAALSFFVQYSYELATVMFVVAMGWLYYQPSIATLRREFSRNLLPLTAAAAILVGALHFFHPTHGFPRLVQYLQFLVAPDPRPFAFTLSGIALFAGVGLGITDTHRKKLYVLGIGLMLVYLLGYGAWHTVLGHGTFWPTIEANAHADESALVTISAHLFNDGYALLSKLLELSLLVFLTLCYRRS</sequence>
<keyword evidence="1" id="KW-0812">Transmembrane</keyword>
<dbReference type="Pfam" id="PF24412">
    <property type="entry name" value="DUF7546"/>
    <property type="match status" value="1"/>
</dbReference>
<feature type="transmembrane region" description="Helical" evidence="1">
    <location>
        <begin position="357"/>
        <end position="376"/>
    </location>
</feature>
<dbReference type="OrthoDB" id="308076at2157"/>
<evidence type="ECO:0000313" key="2">
    <source>
        <dbReference type="EMBL" id="MXR50302.1"/>
    </source>
</evidence>
<gene>
    <name evidence="2" type="ORF">GRX03_01585</name>
</gene>
<dbReference type="RefSeq" id="WP_159762448.1">
    <property type="nucleotide sequence ID" value="NZ_WUUT01000001.1"/>
</dbReference>
<feature type="transmembrane region" description="Helical" evidence="1">
    <location>
        <begin position="234"/>
        <end position="255"/>
    </location>
</feature>
<proteinExistence type="predicted"/>
<feature type="transmembrane region" description="Helical" evidence="1">
    <location>
        <begin position="275"/>
        <end position="296"/>
    </location>
</feature>
<feature type="transmembrane region" description="Helical" evidence="1">
    <location>
        <begin position="46"/>
        <end position="66"/>
    </location>
</feature>
<organism evidence="2 3">
    <name type="scientific">Halovenus carboxidivorans</name>
    <dbReference type="NCBI Taxonomy" id="2692199"/>
    <lineage>
        <taxon>Archaea</taxon>
        <taxon>Methanobacteriati</taxon>
        <taxon>Methanobacteriota</taxon>
        <taxon>Stenosarchaea group</taxon>
        <taxon>Halobacteria</taxon>
        <taxon>Halobacteriales</taxon>
        <taxon>Haloarculaceae</taxon>
        <taxon>Halovenus</taxon>
    </lineage>
</organism>
<evidence type="ECO:0000256" key="1">
    <source>
        <dbReference type="SAM" id="Phobius"/>
    </source>
</evidence>
<feature type="transmembrane region" description="Helical" evidence="1">
    <location>
        <begin position="171"/>
        <end position="198"/>
    </location>
</feature>
<keyword evidence="3" id="KW-1185">Reference proteome</keyword>
<evidence type="ECO:0000313" key="3">
    <source>
        <dbReference type="Proteomes" id="UP000466535"/>
    </source>
</evidence>
<reference evidence="2 3" key="1">
    <citation type="submission" date="2019-12" db="EMBL/GenBank/DDBJ databases">
        <title>Isolation and characterization of three novel carbon monoxide-oxidizing members of Halobacteria from salione crusts and soils.</title>
        <authorList>
            <person name="Myers M.R."/>
            <person name="King G.M."/>
        </authorList>
    </citation>
    <scope>NUCLEOTIDE SEQUENCE [LARGE SCALE GENOMIC DNA]</scope>
    <source>
        <strain evidence="2 3">WSH3</strain>
    </source>
</reference>
<feature type="transmembrane region" description="Helical" evidence="1">
    <location>
        <begin position="140"/>
        <end position="159"/>
    </location>
</feature>
<feature type="transmembrane region" description="Helical" evidence="1">
    <location>
        <begin position="303"/>
        <end position="321"/>
    </location>
</feature>
<dbReference type="AlphaFoldDB" id="A0A6B0T4T1"/>
<protein>
    <submittedName>
        <fullName evidence="2">Uncharacterized protein</fullName>
    </submittedName>
</protein>
<feature type="transmembrane region" description="Helical" evidence="1">
    <location>
        <begin position="21"/>
        <end position="40"/>
    </location>
</feature>
<keyword evidence="1" id="KW-0472">Membrane</keyword>
<dbReference type="InterPro" id="IPR055968">
    <property type="entry name" value="DUF7546"/>
</dbReference>
<dbReference type="Proteomes" id="UP000466535">
    <property type="component" value="Unassembled WGS sequence"/>
</dbReference>
<feature type="transmembrane region" description="Helical" evidence="1">
    <location>
        <begin position="78"/>
        <end position="97"/>
    </location>
</feature>